<dbReference type="Gene3D" id="1.10.30.10">
    <property type="entry name" value="High mobility group box domain"/>
    <property type="match status" value="2"/>
</dbReference>
<dbReference type="CDD" id="cd00186">
    <property type="entry name" value="TOP1Ac"/>
    <property type="match status" value="1"/>
</dbReference>
<dbReference type="OMA" id="SAYILYC"/>
<keyword evidence="8" id="KW-0799">Topoisomerase</keyword>
<name>A0A2K3DAM3_CHLRE</name>
<feature type="compositionally biased region" description="Acidic residues" evidence="16">
    <location>
        <begin position="610"/>
        <end position="621"/>
    </location>
</feature>
<evidence type="ECO:0000256" key="15">
    <source>
        <dbReference type="PROSITE-ProRule" id="PRU00267"/>
    </source>
</evidence>
<dbReference type="Pfam" id="PF13368">
    <property type="entry name" value="Toprim_C_rpt"/>
    <property type="match status" value="2"/>
</dbReference>
<dbReference type="GO" id="GO:0006265">
    <property type="term" value="P:DNA topological change"/>
    <property type="evidence" value="ECO:0000318"/>
    <property type="project" value="GO_Central"/>
</dbReference>
<keyword evidence="21" id="KW-1185">Reference proteome</keyword>
<dbReference type="Proteomes" id="UP000006906">
    <property type="component" value="Chromosome 10"/>
</dbReference>
<dbReference type="InterPro" id="IPR000380">
    <property type="entry name" value="Topo_IA"/>
</dbReference>
<organism evidence="20 21">
    <name type="scientific">Chlamydomonas reinhardtii</name>
    <name type="common">Chlamydomonas smithii</name>
    <dbReference type="NCBI Taxonomy" id="3055"/>
    <lineage>
        <taxon>Eukaryota</taxon>
        <taxon>Viridiplantae</taxon>
        <taxon>Chlorophyta</taxon>
        <taxon>core chlorophytes</taxon>
        <taxon>Chlorophyceae</taxon>
        <taxon>CS clade</taxon>
        <taxon>Chlamydomonadales</taxon>
        <taxon>Chlamydomonadaceae</taxon>
        <taxon>Chlamydomonas</taxon>
    </lineage>
</organism>
<feature type="compositionally biased region" description="Low complexity" evidence="16">
    <location>
        <begin position="841"/>
        <end position="865"/>
    </location>
</feature>
<dbReference type="InterPro" id="IPR009071">
    <property type="entry name" value="HMG_box_dom"/>
</dbReference>
<feature type="region of interest" description="Disordered" evidence="16">
    <location>
        <begin position="841"/>
        <end position="872"/>
    </location>
</feature>
<feature type="region of interest" description="Disordered" evidence="16">
    <location>
        <begin position="1233"/>
        <end position="1287"/>
    </location>
</feature>
<dbReference type="CDD" id="cd00084">
    <property type="entry name" value="HMG-box_SF"/>
    <property type="match status" value="2"/>
</dbReference>
<dbReference type="Gene3D" id="2.70.20.10">
    <property type="entry name" value="Topoisomerase I, domain 3"/>
    <property type="match status" value="1"/>
</dbReference>
<evidence type="ECO:0000313" key="21">
    <source>
        <dbReference type="Proteomes" id="UP000006906"/>
    </source>
</evidence>
<evidence type="ECO:0000256" key="12">
    <source>
        <dbReference type="ARBA" id="ARBA00031985"/>
    </source>
</evidence>
<dbReference type="SUPFAM" id="SSF47095">
    <property type="entry name" value="HMG-box"/>
    <property type="match status" value="2"/>
</dbReference>
<dbReference type="Gene3D" id="1.10.460.10">
    <property type="entry name" value="Topoisomerase I, domain 2"/>
    <property type="match status" value="1"/>
</dbReference>
<feature type="domain" description="Toprim" evidence="18">
    <location>
        <begin position="116"/>
        <end position="270"/>
    </location>
</feature>
<dbReference type="Pfam" id="PF01396">
    <property type="entry name" value="Zn_ribbon_Top1"/>
    <property type="match status" value="1"/>
</dbReference>
<evidence type="ECO:0000256" key="7">
    <source>
        <dbReference type="ARBA" id="ARBA00022842"/>
    </source>
</evidence>
<dbReference type="KEGG" id="cre:CHLRE_10g442850v5"/>
<evidence type="ECO:0000259" key="18">
    <source>
        <dbReference type="PROSITE" id="PS50880"/>
    </source>
</evidence>
<dbReference type="Gene3D" id="3.40.50.140">
    <property type="match status" value="1"/>
</dbReference>
<gene>
    <name evidence="20" type="ORF">CHLRE_10g442850v5</name>
</gene>
<keyword evidence="6" id="KW-0862">Zinc</keyword>
<dbReference type="SUPFAM" id="SSF56712">
    <property type="entry name" value="Prokaryotic type I DNA topoisomerase"/>
    <property type="match status" value="1"/>
</dbReference>
<dbReference type="GO" id="GO:0005634">
    <property type="term" value="C:nucleus"/>
    <property type="evidence" value="ECO:0007669"/>
    <property type="project" value="UniProtKB-UniRule"/>
</dbReference>
<feature type="domain" description="HMG box" evidence="17">
    <location>
        <begin position="1300"/>
        <end position="1350"/>
    </location>
</feature>
<feature type="region of interest" description="Disordered" evidence="16">
    <location>
        <begin position="149"/>
        <end position="192"/>
    </location>
</feature>
<dbReference type="InterPro" id="IPR013826">
    <property type="entry name" value="Topo_IA_cen_sub3"/>
</dbReference>
<dbReference type="PROSITE" id="PS50118">
    <property type="entry name" value="HMG_BOX_2"/>
    <property type="match status" value="1"/>
</dbReference>
<keyword evidence="15" id="KW-0539">Nucleus</keyword>
<proteinExistence type="inferred from homology"/>
<feature type="compositionally biased region" description="Low complexity" evidence="16">
    <location>
        <begin position="12"/>
        <end position="21"/>
    </location>
</feature>
<dbReference type="InterPro" id="IPR036910">
    <property type="entry name" value="HMG_box_dom_sf"/>
</dbReference>
<evidence type="ECO:0000256" key="2">
    <source>
        <dbReference type="ARBA" id="ARBA00009446"/>
    </source>
</evidence>
<dbReference type="InterPro" id="IPR023406">
    <property type="entry name" value="Topo_IA_AS"/>
</dbReference>
<dbReference type="PROSITE" id="PS50880">
    <property type="entry name" value="TOPRIM"/>
    <property type="match status" value="1"/>
</dbReference>
<dbReference type="Pfam" id="PF01751">
    <property type="entry name" value="Toprim"/>
    <property type="match status" value="1"/>
</dbReference>
<dbReference type="InterPro" id="IPR025589">
    <property type="entry name" value="Toprim_C_rpt"/>
</dbReference>
<dbReference type="SMART" id="SM00493">
    <property type="entry name" value="TOPRIM"/>
    <property type="match status" value="1"/>
</dbReference>
<dbReference type="PROSITE" id="PS00396">
    <property type="entry name" value="TOPO_IA_1"/>
    <property type="match status" value="1"/>
</dbReference>
<dbReference type="Gene3D" id="3.30.65.10">
    <property type="entry name" value="Bacterial Topoisomerase I, domain 1"/>
    <property type="match status" value="1"/>
</dbReference>
<dbReference type="EC" id="5.6.2.1" evidence="3"/>
<feature type="region of interest" description="Disordered" evidence="16">
    <location>
        <begin position="1122"/>
        <end position="1159"/>
    </location>
</feature>
<feature type="domain" description="Topo IA-type catalytic" evidence="19">
    <location>
        <begin position="286"/>
        <end position="772"/>
    </location>
</feature>
<evidence type="ECO:0000256" key="3">
    <source>
        <dbReference type="ARBA" id="ARBA00012891"/>
    </source>
</evidence>
<evidence type="ECO:0000256" key="5">
    <source>
        <dbReference type="ARBA" id="ARBA00022771"/>
    </source>
</evidence>
<keyword evidence="7" id="KW-0460">Magnesium</keyword>
<dbReference type="InterPro" id="IPR013497">
    <property type="entry name" value="Topo_IA_cen"/>
</dbReference>
<evidence type="ECO:0000256" key="11">
    <source>
        <dbReference type="ARBA" id="ARBA00030003"/>
    </source>
</evidence>
<keyword evidence="10" id="KW-0413">Isomerase</keyword>
<feature type="region of interest" description="Disordered" evidence="16">
    <location>
        <begin position="83"/>
        <end position="115"/>
    </location>
</feature>
<evidence type="ECO:0000256" key="8">
    <source>
        <dbReference type="ARBA" id="ARBA00023029"/>
    </source>
</evidence>
<dbReference type="STRING" id="3055.A0A2K3DAM3"/>
<dbReference type="EMBL" id="CM008971">
    <property type="protein sequence ID" value="PNW77580.1"/>
    <property type="molecule type" value="Genomic_DNA"/>
</dbReference>
<sequence>MLGRTAVRAARGGPCSPPGVGAAAAAAPGLATLRAGRVRGTVLLALSPSQLVAVLRHVSAASSGGAVGGRRQVVVWAAAASSSRSASGGGKGAGAVVESGRAHRGPGSRASNPGQPVVVVVESPTKAKKIQGFLGDKYKVLASYGHVRDLPPKAGSVRPPPPAADTPGDSASTADPAASATDPAAAGSEAAAAGVAGEEEDWYLDWQVLDVARPRMAEIAGAATGAPLLVLATDPDREGEAISWHISQELEKRGVLRKVGGVQRITFTEITKSAVTNALAAGRQVSQPLVDAYRARRALDYLVGFQLSPVLWRKLPGARSAGRVQSVALRLVCEREAAIEAFNPLAYWSIAAMLAPPVAAAGATPAGAAGKSRGAAAAAAAAAAGPTAALIRSRLTHADGRRLGGMDIRSQAEAEELARRIQSGPVTVARVVVRQQQRHPGAPFTTSTLQQEASRRLGFSAARTMRVAQQLYEGAGTGEGLITYMRTDGVSISAEAVAELRAANAAMFGRGCVPPQPRQYKSRAKNAQEAHEAIRPTRPAAVTPSSLPAALDPDQAALYDLIWRRAVASQMTSAAYDVVSVEFEADGGRLGLRASGRVLRDPGYLRAYNDDEPAEGEEPAPEAEAAGGGEDEGAAARENQGLAAQQLLALQPGARLPCSSVAPMQHATRPPPRFTEASLVRALEERGIGRPSTYAPIMTLLQDRGYVCREGRALLPTSLGRVLTSFLEHYFATWVDYDFTSDMEGRLDDVASGKAAWRRVLSAFWGPFQAAVGSMAAIRTTQVYDMLDAALDAYLFPKPPALLTAPSSSAAPTTAPTTTTTIDVTPSRVVSVRGSSARSAAASSSGMAAPPDAAGAPGAAAGPAPQRDPRRCPKCGVGRLVLKPSRYGGFIGCSNFADEALQCDFARPLLPVAAAEGSTGSESEGADGGSCVPFNATERLLGSHPDTGQPVYVRLGPYGLYVQAGDAPKKEPKKKKTVGGKAAKPKGAAAKGGAKRKKAAAVEEDAAVPEAELEVAGEAAVTSTSDVEALAGPPVKRAAIPKAKGFTIQSVTLEAALALLALPRTLGLHPGDGQPVVANTGPFGPYVAHDGVSASLGKRATPQEVDLETALALLAAKRARQAEREAKGLPPRGRRLAKPAAGAKKATATRKVAGKASGAGLESSSVAAGAARSGGYTAFMRQRWAELKAADPDAVYREAVKGIAAEWRALGPEAQERYVQAAAAKLEAGPAASAAGDKGAAVPSGMSAPKRATPASPSAETAAKGSGRGGNRTSSKRAPAVAAGRTAATKSAAAAATATSRARPNPYMAFCREQRPMLQATNPDSSLGEISKLLGAAWGALSDAEKAAYR</sequence>
<evidence type="ECO:0000313" key="20">
    <source>
        <dbReference type="EMBL" id="PNW77580.1"/>
    </source>
</evidence>
<dbReference type="FunCoup" id="A0A2K3DAM3">
    <property type="interactions" value="143"/>
</dbReference>
<dbReference type="PANTHER" id="PTHR42785">
    <property type="entry name" value="DNA TOPOISOMERASE, TYPE IA, CORE"/>
    <property type="match status" value="1"/>
</dbReference>
<dbReference type="Gramene" id="PNW77580">
    <property type="protein sequence ID" value="PNW77580"/>
    <property type="gene ID" value="CHLRE_10g442850v5"/>
</dbReference>
<dbReference type="GO" id="GO:0007059">
    <property type="term" value="P:chromosome segregation"/>
    <property type="evidence" value="ECO:0000318"/>
    <property type="project" value="GO_Central"/>
</dbReference>
<dbReference type="SMART" id="SM00437">
    <property type="entry name" value="TOP1Ac"/>
    <property type="match status" value="1"/>
</dbReference>
<dbReference type="HAMAP" id="MF_00952">
    <property type="entry name" value="Topoisom_1_prok"/>
    <property type="match status" value="1"/>
</dbReference>
<keyword evidence="4" id="KW-0479">Metal-binding</keyword>
<dbReference type="InterPro" id="IPR028612">
    <property type="entry name" value="Topoisom_1_IA"/>
</dbReference>
<dbReference type="Pfam" id="PF00505">
    <property type="entry name" value="HMG_box"/>
    <property type="match status" value="1"/>
</dbReference>
<evidence type="ECO:0000256" key="14">
    <source>
        <dbReference type="ARBA" id="ARBA00032877"/>
    </source>
</evidence>
<dbReference type="Gene3D" id="1.10.290.10">
    <property type="entry name" value="Topoisomerase I, domain 4"/>
    <property type="match status" value="1"/>
</dbReference>
<evidence type="ECO:0000256" key="13">
    <source>
        <dbReference type="ARBA" id="ARBA00032235"/>
    </source>
</evidence>
<dbReference type="InterPro" id="IPR013498">
    <property type="entry name" value="Topo_IA_Znf"/>
</dbReference>
<dbReference type="GO" id="GO:0003917">
    <property type="term" value="F:DNA topoisomerase type I (single strand cut, ATP-independent) activity"/>
    <property type="evidence" value="ECO:0000318"/>
    <property type="project" value="GO_Central"/>
</dbReference>
<dbReference type="GeneID" id="5716040"/>
<evidence type="ECO:0000256" key="1">
    <source>
        <dbReference type="ARBA" id="ARBA00000213"/>
    </source>
</evidence>
<feature type="region of interest" description="Disordered" evidence="16">
    <location>
        <begin position="1"/>
        <end position="21"/>
    </location>
</feature>
<dbReference type="InterPro" id="IPR013824">
    <property type="entry name" value="Topo_IA_cen_sub1"/>
</dbReference>
<keyword evidence="5" id="KW-0863">Zinc-finger</keyword>
<comment type="catalytic activity">
    <reaction evidence="1">
        <text>ATP-independent breakage of single-stranded DNA, followed by passage and rejoining.</text>
        <dbReference type="EC" id="5.6.2.1"/>
    </reaction>
</comment>
<dbReference type="PRINTS" id="PR00417">
    <property type="entry name" value="PRTPISMRASEI"/>
</dbReference>
<feature type="region of interest" description="Disordered" evidence="16">
    <location>
        <begin position="964"/>
        <end position="996"/>
    </location>
</feature>
<dbReference type="GO" id="GO:0003677">
    <property type="term" value="F:DNA binding"/>
    <property type="evidence" value="ECO:0007669"/>
    <property type="project" value="UniProtKB-UniRule"/>
</dbReference>
<evidence type="ECO:0000256" key="16">
    <source>
        <dbReference type="SAM" id="MobiDB-lite"/>
    </source>
</evidence>
<keyword evidence="9 15" id="KW-0238">DNA-binding</keyword>
<dbReference type="GO" id="GO:0005694">
    <property type="term" value="C:chromosome"/>
    <property type="evidence" value="ECO:0007669"/>
    <property type="project" value="InterPro"/>
</dbReference>
<dbReference type="InterPro" id="IPR013825">
    <property type="entry name" value="Topo_IA_cen_sub2"/>
</dbReference>
<feature type="compositionally biased region" description="Low complexity" evidence="16">
    <location>
        <begin position="1138"/>
        <end position="1156"/>
    </location>
</feature>
<feature type="compositionally biased region" description="Low complexity" evidence="16">
    <location>
        <begin position="1277"/>
        <end position="1287"/>
    </location>
</feature>
<accession>A0A2K3DAM3</accession>
<dbReference type="PROSITE" id="PS52039">
    <property type="entry name" value="TOPO_IA_2"/>
    <property type="match status" value="1"/>
</dbReference>
<feature type="region of interest" description="Disordered" evidence="16">
    <location>
        <begin position="604"/>
        <end position="635"/>
    </location>
</feature>
<feature type="region of interest" description="Disordered" evidence="16">
    <location>
        <begin position="527"/>
        <end position="548"/>
    </location>
</feature>
<dbReference type="PANTHER" id="PTHR42785:SF1">
    <property type="entry name" value="DNA TOPOISOMERASE"/>
    <property type="match status" value="1"/>
</dbReference>
<dbReference type="InterPro" id="IPR005733">
    <property type="entry name" value="TopoI_bac-type"/>
</dbReference>
<dbReference type="OrthoDB" id="430051at2759"/>
<dbReference type="InterPro" id="IPR003601">
    <property type="entry name" value="Topo_IA_2"/>
</dbReference>
<dbReference type="GO" id="GO:0008270">
    <property type="term" value="F:zinc ion binding"/>
    <property type="evidence" value="ECO:0007669"/>
    <property type="project" value="UniProtKB-KW"/>
</dbReference>
<evidence type="ECO:0000256" key="10">
    <source>
        <dbReference type="ARBA" id="ARBA00023235"/>
    </source>
</evidence>
<dbReference type="SMART" id="SM00436">
    <property type="entry name" value="TOP1Bc"/>
    <property type="match status" value="1"/>
</dbReference>
<comment type="similarity">
    <text evidence="2">Belongs to the type IA topoisomerase family.</text>
</comment>
<evidence type="ECO:0000256" key="9">
    <source>
        <dbReference type="ARBA" id="ARBA00023125"/>
    </source>
</evidence>
<dbReference type="Pfam" id="PF01131">
    <property type="entry name" value="Topoisom_bac"/>
    <property type="match status" value="1"/>
</dbReference>
<feature type="compositionally biased region" description="Low complexity" evidence="16">
    <location>
        <begin position="1252"/>
        <end position="1263"/>
    </location>
</feature>
<dbReference type="InterPro" id="IPR023405">
    <property type="entry name" value="Topo_IA_core_domain"/>
</dbReference>
<reference evidence="20 21" key="1">
    <citation type="journal article" date="2007" name="Science">
        <title>The Chlamydomonas genome reveals the evolution of key animal and plant functions.</title>
        <authorList>
            <person name="Merchant S.S."/>
            <person name="Prochnik S.E."/>
            <person name="Vallon O."/>
            <person name="Harris E.H."/>
            <person name="Karpowicz S.J."/>
            <person name="Witman G.B."/>
            <person name="Terry A."/>
            <person name="Salamov A."/>
            <person name="Fritz-Laylin L.K."/>
            <person name="Marechal-Drouard L."/>
            <person name="Marshall W.F."/>
            <person name="Qu L.H."/>
            <person name="Nelson D.R."/>
            <person name="Sanderfoot A.A."/>
            <person name="Spalding M.H."/>
            <person name="Kapitonov V.V."/>
            <person name="Ren Q."/>
            <person name="Ferris P."/>
            <person name="Lindquist E."/>
            <person name="Shapiro H."/>
            <person name="Lucas S.M."/>
            <person name="Grimwood J."/>
            <person name="Schmutz J."/>
            <person name="Cardol P."/>
            <person name="Cerutti H."/>
            <person name="Chanfreau G."/>
            <person name="Chen C.L."/>
            <person name="Cognat V."/>
            <person name="Croft M.T."/>
            <person name="Dent R."/>
            <person name="Dutcher S."/>
            <person name="Fernandez E."/>
            <person name="Fukuzawa H."/>
            <person name="Gonzalez-Ballester D."/>
            <person name="Gonzalez-Halphen D."/>
            <person name="Hallmann A."/>
            <person name="Hanikenne M."/>
            <person name="Hippler M."/>
            <person name="Inwood W."/>
            <person name="Jabbari K."/>
            <person name="Kalanon M."/>
            <person name="Kuras R."/>
            <person name="Lefebvre P.A."/>
            <person name="Lemaire S.D."/>
            <person name="Lobanov A.V."/>
            <person name="Lohr M."/>
            <person name="Manuell A."/>
            <person name="Meier I."/>
            <person name="Mets L."/>
            <person name="Mittag M."/>
            <person name="Mittelmeier T."/>
            <person name="Moroney J.V."/>
            <person name="Moseley J."/>
            <person name="Napoli C."/>
            <person name="Nedelcu A.M."/>
            <person name="Niyogi K."/>
            <person name="Novoselov S.V."/>
            <person name="Paulsen I.T."/>
            <person name="Pazour G."/>
            <person name="Purton S."/>
            <person name="Ral J.P."/>
            <person name="Riano-Pachon D.M."/>
            <person name="Riekhof W."/>
            <person name="Rymarquis L."/>
            <person name="Schroda M."/>
            <person name="Stern D."/>
            <person name="Umen J."/>
            <person name="Willows R."/>
            <person name="Wilson N."/>
            <person name="Zimmer S.L."/>
            <person name="Allmer J."/>
            <person name="Balk J."/>
            <person name="Bisova K."/>
            <person name="Chen C.J."/>
            <person name="Elias M."/>
            <person name="Gendler K."/>
            <person name="Hauser C."/>
            <person name="Lamb M.R."/>
            <person name="Ledford H."/>
            <person name="Long J.C."/>
            <person name="Minagawa J."/>
            <person name="Page M.D."/>
            <person name="Pan J."/>
            <person name="Pootakham W."/>
            <person name="Roje S."/>
            <person name="Rose A."/>
            <person name="Stahlberg E."/>
            <person name="Terauchi A.M."/>
            <person name="Yang P."/>
            <person name="Ball S."/>
            <person name="Bowler C."/>
            <person name="Dieckmann C.L."/>
            <person name="Gladyshev V.N."/>
            <person name="Green P."/>
            <person name="Jorgensen R."/>
            <person name="Mayfield S."/>
            <person name="Mueller-Roeber B."/>
            <person name="Rajamani S."/>
            <person name="Sayre R.T."/>
            <person name="Brokstein P."/>
            <person name="Dubchak I."/>
            <person name="Goodstein D."/>
            <person name="Hornick L."/>
            <person name="Huang Y.W."/>
            <person name="Jhaveri J."/>
            <person name="Luo Y."/>
            <person name="Martinez D."/>
            <person name="Ngau W.C."/>
            <person name="Otillar B."/>
            <person name="Poliakov A."/>
            <person name="Porter A."/>
            <person name="Szajkowski L."/>
            <person name="Werner G."/>
            <person name="Zhou K."/>
            <person name="Grigoriev I.V."/>
            <person name="Rokhsar D.S."/>
            <person name="Grossman A.R."/>
        </authorList>
    </citation>
    <scope>NUCLEOTIDE SEQUENCE [LARGE SCALE GENOMIC DNA]</scope>
    <source>
        <strain evidence="21">CC-503</strain>
    </source>
</reference>
<dbReference type="ExpressionAtlas" id="A0A2K3DAM3">
    <property type="expression patterns" value="baseline"/>
</dbReference>
<evidence type="ECO:0000259" key="19">
    <source>
        <dbReference type="PROSITE" id="PS52039"/>
    </source>
</evidence>
<evidence type="ECO:0000256" key="6">
    <source>
        <dbReference type="ARBA" id="ARBA00022833"/>
    </source>
</evidence>
<dbReference type="NCBIfam" id="TIGR01051">
    <property type="entry name" value="topA_bact"/>
    <property type="match status" value="1"/>
</dbReference>
<feature type="DNA-binding region" description="HMG box" evidence="15">
    <location>
        <begin position="1300"/>
        <end position="1350"/>
    </location>
</feature>
<dbReference type="InterPro" id="IPR006171">
    <property type="entry name" value="TOPRIM_dom"/>
</dbReference>
<evidence type="ECO:0000256" key="4">
    <source>
        <dbReference type="ARBA" id="ARBA00022723"/>
    </source>
</evidence>
<dbReference type="InterPro" id="IPR003602">
    <property type="entry name" value="Topo_IA_DNA-bd_dom"/>
</dbReference>
<feature type="compositionally biased region" description="Low complexity" evidence="16">
    <location>
        <begin position="168"/>
        <end position="192"/>
    </location>
</feature>
<dbReference type="InParanoid" id="A0A2K3DAM3"/>
<protein>
    <recommendedName>
        <fullName evidence="3">DNA topoisomerase</fullName>
        <ecNumber evidence="3">5.6.2.1</ecNumber>
    </recommendedName>
    <alternativeName>
        <fullName evidence="14">Omega-protein</fullName>
    </alternativeName>
    <alternativeName>
        <fullName evidence="13">Relaxing enzyme</fullName>
    </alternativeName>
    <alternativeName>
        <fullName evidence="11">Swivelase</fullName>
    </alternativeName>
    <alternativeName>
        <fullName evidence="12">Untwisting enzyme</fullName>
    </alternativeName>
</protein>
<evidence type="ECO:0000259" key="17">
    <source>
        <dbReference type="PROSITE" id="PS50118"/>
    </source>
</evidence>
<feature type="compositionally biased region" description="Low complexity" evidence="16">
    <location>
        <begin position="979"/>
        <end position="992"/>
    </location>
</feature>
<dbReference type="RefSeq" id="XP_042920219.1">
    <property type="nucleotide sequence ID" value="XM_043066822.1"/>
</dbReference>